<sequence>MINADRGVLKLALFCVLVGVLVPNATGTGCSSKFPRGGLISSCKHADGRPYNVKELKSPQYGDGTSCLFKCTGGAPVARDCQDGQWSGYEMDCLNGDVNIKSHTTTIAHHRSKRGFWGDLWDGVVCVITLLHVCGEDSTTTVYVTRTDTFPPTISCPGSIVKTAERGKNSVRIDKSTWGHPIKAEDKNAEEKIVHPEALLVGLPPSSRFERGETALTYSYTDGGGNTARCEFTVTVTDQEYNSVCTFSCEEGYTISGAHSQLCTTDGNNMIWVPNEAPMCQDTQAPQLTCPTGIETIRAAEGETTAIVTWEEPTATDNSREEITPVQTTEIEKDKHYPAGYYDIRYKASDSSGQSAECIFGKRVEVVSCSLNQLYLPLGTFDCDDNQFTWGSTCSFQCSLGHKLTGQEDTECLETGLWQGDVPSCNGNGEGITGCTDAAFGQFCKISCDPGYDLQGASTARCIASEVGVDEGEWDHENASCIVRTCPAMYSPNHGSINDECDGQEVPFGTECHFSCDEGYWLTGQETNICSVEGMWEHPTPLCRAKTCHSSELPIPTHGVKSGCPNEEEYYGTTCVLSCLTGYLPREHARVTCENSDDPTQGEWDDDKFVSCEIVTCPAPEKPGNGSIERCQYGGEETDLTTEQKYSNVCSMTCDDGFTVTGGTLSRTCTEMGSWDGSELQCEDITHPLLHCPDDQLYFAEQRRTSHDPNWSWEPVEATDRGLAIYAALSKINAQVVTERPQTLSEGVHALEYEAVDGAGLVSTCTFKVTVQVTRCPVLLPPSQPFGQLDLVLANQCTIPDVPNGYVSGCPANVTDYNSICQFQCNSGYKSPSGQVSANSRCKADTSWTVPSFECEDQEPPQFTVPCPQYIDAAAKSGTTTAEVSYMEPMATDNSGNVTILKSPANLGPSSSFSEGTTRITYTAMDASGLARQCVVYIRVNVLRCRRLPAPLWGSYDSCPVDSPLGSSCSFRCNEGYVLSGPSTHTCELDEGLGTGFWSGNETTCEAITCPAVQTRADVIKSGCLSEPPQTERYGTTCQFYCPYGYGGVGESKARCLANSSWSGDPEEFSCEERTCSPLRASTEYRTVPATCTSNPSYLDTCIHTCRKSGYRLQPPGHEFTTCLGNGQWTRDTSNLTCIDIEPPRFIYCPRDINVYADRGDSGALVNWTLPVAEDNSEGTPTLTSNICPCVLPVGEHDVVYVATDGAGNQQTCEFTVKVDVATCSGLTPPENGDLYPSFCTAMPTYGTTCQYFCRNGYSLHPTVGALTCTSTGTWNGDTTTPECRDITSPHLLSCPGPQSGVLEGSNPTATISWEVPTAVDNAPGQLRIVTTPAGIVPPHNFSQDTEVIYTFYDAANNSVECRFQIYIQDELVPVVRSCPDDIAQTTTSADTLVSWAPPVFEELTNDALIIVPDPATFSSSSFTLGEHFVTYTATNPDNGKSAVCSFRITLTAIQCTDLNAPQNGALSCGGWGDRKSCTLFCNDAFDIPRGQSAERLYLCRNDGAWTPHDNVPDCTAGRNPRVNQLPSELQYYSGDCTDQNTQDNIAAAFVQLVTQNGFCTASDGCSVDGVEVTCGPISATGKRRRRRSTHTHVITIKFNFQVDLNIPPDGVLADDDWFASEEKLIEIANNFSTVLHLQGQSLNVPGLLTEVDTTTFWHDDWSYLACDYGYEPNYASLKCVGCGTGRYYDGDQDDCVSCPVGTYQNQFGQTSCTPCPEGFTTIREEARNLTKCLRAECAINIDECESSPCQNNGTCEDRVNGYTCDCYTGYEGPHCEEESDWCADNPCRNGGTCISSAQISNFVCQCGDGFHGDTCDIDIDECLSQPCLNHGTCIDVVNGYQCRCHPGYSGTECQTDKDLCKDNPCHNNGTCVDLGLDFKCLCGDNRGGELCEDEADACTRQPCQNGGTCTFSEDGSYNCTCGPGYAGFHCEDNIDECASQPCSNGGTCHDGHNGFSCECPDGLAGTTCVDVDDGCALSPCANNGTCTIQENGSIKCFFCDSPIDNCASEPCFNNAVCESNNSSYTCTCPDGLEGEQCTNDTDECSTFPCLNNGTCINSFGSYECICDDGYAGETCEIDVDECMSMPCLNGGTCADSVNGYSCECAPGYGGELCGEEADECLSSPCLHGAICSDVFNGFTCHCTPGWEGDTCEINKDDCAASPCQHNATCVDLVNDYRCECPAGYSGKNCSVRTVSCSSQPCNNSGTCEEREDGGIHCTCTEGWAGTYCQINQDDCTPNPCRNGGNCKDMLNGYRCECTPAFTGSDCEEDVDECLGHDCRNGATCEDRLGHYICRCAKGYEGARCELETNECDPNPCQNGATCIDEVANFYCSCSTGFQGEICQENIDDCEASSCENGGVCIDGIDSFSCLCKDGYSGFNCSVDVDECASGPCGDNAVCHDGIGTYTCTCKPGYTGRDCETELSPDYDLHFPGSSTSDYSILPYGIQESLKVLRMGVWIRSSETRGTVISYTVQSGDNFEHAFSLSNPGNVVVTIGGEPVTTNVRVDDSEWHHIAVKWLNRGTLVVYKDGDVVFSTRDVQVDYVIPPGGYIVLGQMQTQPGGGFLVEDSFAGYISQLYIWKQPLNTAERMEMASSCGYVPAESIRAWPDFRWSIHGQVAEQVPSLCDDFNECDSSPCSSGSTCVNLPGSYECRCPPGFTGQRCDQPIDFCVVSLCQNGATCHSGQTNYTCQCDEGYYGTFCEEKLGDGRWSPWLEWGPCTQTCGGGMHTRQRLCNNPPPAEGGKPCEGPSSQEQPCNTDKCPECIELTPSDTSDLTCSTINASITCTAACQTGYGFTEHTLERYTCGPETAYLWPHQSTDNIDGKLPACTSVTIPSTMVVDSYIGYKGLTCQSQEHEDMIEMQLSTSIEREVRQLFCWDTDDCKLKEVDVNCDSSPSSRLKRQEDEEDIVSVRISYEGSMTVENDEGNIVNVNETALYIEQLTSMEELINATVDWINSEVFTVEMEGLMHNPIEATLRYVVDYLCEEGSVHSTRMCAKCPPGSFWLQHACLKCPVGSYQGVEGMTDCEECPPGTTTDGEGALDVTSCYRPQGADTTLVAALTSSCIVAVVLAIAGLSVAIRRHRRKAKIGDLSPSKEEERASPTSYSVRTSVGIGGVIDHSEVPASMKLRNLPVKNDYVKQHSDTAQVFLPPLNYKTSKM</sequence>
<dbReference type="Gene3D" id="2.10.50.10">
    <property type="entry name" value="Tumor Necrosis Factor Receptor, subunit A, domain 2"/>
    <property type="match status" value="1"/>
</dbReference>
<dbReference type="FunFam" id="2.10.25.10:FF:000391">
    <property type="entry name" value="Weary, isoform C"/>
    <property type="match status" value="2"/>
</dbReference>
<dbReference type="GO" id="GO:0051093">
    <property type="term" value="P:negative regulation of developmental process"/>
    <property type="evidence" value="ECO:0007669"/>
    <property type="project" value="UniProtKB-ARBA"/>
</dbReference>
<feature type="domain" description="EGF-like" evidence="19">
    <location>
        <begin position="1895"/>
        <end position="1932"/>
    </location>
</feature>
<feature type="domain" description="Sushi" evidence="21">
    <location>
        <begin position="1074"/>
        <end position="1140"/>
    </location>
</feature>
<feature type="disulfide bond" evidence="15">
    <location>
        <begin position="1922"/>
        <end position="1931"/>
    </location>
</feature>
<keyword evidence="7 18" id="KW-0732">Signal</keyword>
<dbReference type="CDD" id="cd00033">
    <property type="entry name" value="CCP"/>
    <property type="match status" value="8"/>
</dbReference>
<dbReference type="FunFam" id="2.10.25.10:FF:000173">
    <property type="entry name" value="Neurogenic locus notch protein 2"/>
    <property type="match status" value="1"/>
</dbReference>
<dbReference type="GO" id="GO:0051049">
    <property type="term" value="P:regulation of transport"/>
    <property type="evidence" value="ECO:0007669"/>
    <property type="project" value="UniProtKB-ARBA"/>
</dbReference>
<proteinExistence type="predicted"/>
<feature type="disulfide bond" evidence="15">
    <location>
        <begin position="2029"/>
        <end position="2038"/>
    </location>
</feature>
<dbReference type="InterPro" id="IPR018097">
    <property type="entry name" value="EGF_Ca-bd_CS"/>
</dbReference>
<dbReference type="PANTHER" id="PTHR24049:SF30">
    <property type="match status" value="1"/>
</dbReference>
<dbReference type="GO" id="GO:0080090">
    <property type="term" value="P:regulation of primary metabolic process"/>
    <property type="evidence" value="ECO:0007669"/>
    <property type="project" value="UniProtKB-ARBA"/>
</dbReference>
<evidence type="ECO:0000313" key="23">
    <source>
        <dbReference type="EMBL" id="EEN55272.1"/>
    </source>
</evidence>
<feature type="disulfide bond" evidence="15">
    <location>
        <begin position="2372"/>
        <end position="2381"/>
    </location>
</feature>
<dbReference type="InterPro" id="IPR000152">
    <property type="entry name" value="EGF-type_Asp/Asn_hydroxyl_site"/>
</dbReference>
<evidence type="ECO:0000256" key="12">
    <source>
        <dbReference type="ARBA" id="ARBA00023136"/>
    </source>
</evidence>
<dbReference type="GO" id="GO:0019904">
    <property type="term" value="F:protein domain specific binding"/>
    <property type="evidence" value="ECO:0007669"/>
    <property type="project" value="UniProtKB-ARBA"/>
</dbReference>
<keyword evidence="12 17" id="KW-0472">Membrane</keyword>
<evidence type="ECO:0000256" key="13">
    <source>
        <dbReference type="ARBA" id="ARBA00023157"/>
    </source>
</evidence>
<feature type="domain" description="EGF-like" evidence="19">
    <location>
        <begin position="2041"/>
        <end position="2077"/>
    </location>
</feature>
<dbReference type="GO" id="GO:0008593">
    <property type="term" value="P:regulation of Notch signaling pathway"/>
    <property type="evidence" value="ECO:0007669"/>
    <property type="project" value="UniProtKB-ARBA"/>
</dbReference>
<dbReference type="FunFam" id="2.10.70.10:FF:000157">
    <property type="entry name" value="Predicted protein"/>
    <property type="match status" value="1"/>
</dbReference>
<feature type="domain" description="HYR" evidence="20">
    <location>
        <begin position="856"/>
        <end position="942"/>
    </location>
</feature>
<feature type="domain" description="EGF-like" evidence="19">
    <location>
        <begin position="2308"/>
        <end position="2344"/>
    </location>
</feature>
<dbReference type="eggNOG" id="KOG4297">
    <property type="taxonomic scope" value="Eukaryota"/>
</dbReference>
<feature type="domain" description="Sushi" evidence="21">
    <location>
        <begin position="1222"/>
        <end position="1286"/>
    </location>
</feature>
<feature type="disulfide bond" evidence="15">
    <location>
        <begin position="1883"/>
        <end position="1892"/>
    </location>
</feature>
<dbReference type="SMART" id="SM00159">
    <property type="entry name" value="PTX"/>
    <property type="match status" value="1"/>
</dbReference>
<feature type="domain" description="EGF-like" evidence="19">
    <location>
        <begin position="1857"/>
        <end position="1893"/>
    </location>
</feature>
<feature type="disulfide bond" evidence="15">
    <location>
        <begin position="1845"/>
        <end position="1854"/>
    </location>
</feature>
<feature type="domain" description="HYR" evidence="20">
    <location>
        <begin position="147"/>
        <end position="238"/>
    </location>
</feature>
<dbReference type="PROSITE" id="PS00010">
    <property type="entry name" value="ASX_HYDROXYL"/>
    <property type="match status" value="14"/>
</dbReference>
<keyword evidence="3" id="KW-1003">Cell membrane</keyword>
<protein>
    <recommendedName>
        <fullName evidence="24">Sushi, von Willebrand factor type A, EGF and pentraxin domain-containing protein 1</fullName>
    </recommendedName>
</protein>
<dbReference type="GO" id="GO:0048598">
    <property type="term" value="P:embryonic morphogenesis"/>
    <property type="evidence" value="ECO:0007669"/>
    <property type="project" value="UniProtKB-ARBA"/>
</dbReference>
<feature type="disulfide bond" evidence="15">
    <location>
        <begin position="1960"/>
        <end position="1969"/>
    </location>
</feature>
<feature type="disulfide bond" evidence="15">
    <location>
        <begin position="2258"/>
        <end position="2267"/>
    </location>
</feature>
<feature type="domain" description="EGF-like" evidence="19">
    <location>
        <begin position="2193"/>
        <end position="2230"/>
    </location>
</feature>
<evidence type="ECO:0000256" key="2">
    <source>
        <dbReference type="ARBA" id="ARBA00022473"/>
    </source>
</evidence>
<feature type="domain" description="EGF-like" evidence="19">
    <location>
        <begin position="2079"/>
        <end position="2115"/>
    </location>
</feature>
<dbReference type="SMART" id="SM01411">
    <property type="entry name" value="Ephrin_rec_like"/>
    <property type="match status" value="2"/>
</dbReference>
<feature type="disulfide bond" evidence="16">
    <location>
        <begin position="516"/>
        <end position="543"/>
    </location>
</feature>
<feature type="disulfide bond" evidence="15">
    <location>
        <begin position="2654"/>
        <end position="2663"/>
    </location>
</feature>
<dbReference type="GO" id="GO:0030182">
    <property type="term" value="P:neuron differentiation"/>
    <property type="evidence" value="ECO:0007669"/>
    <property type="project" value="UniProtKB-ARBA"/>
</dbReference>
<dbReference type="GO" id="GO:0016324">
    <property type="term" value="C:apical plasma membrane"/>
    <property type="evidence" value="ECO:0007669"/>
    <property type="project" value="UniProtKB-SubCell"/>
</dbReference>
<evidence type="ECO:0000256" key="3">
    <source>
        <dbReference type="ARBA" id="ARBA00022475"/>
    </source>
</evidence>
<feature type="domain" description="EGF-like" evidence="19">
    <location>
        <begin position="1779"/>
        <end position="1817"/>
    </location>
</feature>
<evidence type="ECO:0000256" key="15">
    <source>
        <dbReference type="PROSITE-ProRule" id="PRU00076"/>
    </source>
</evidence>
<feature type="domain" description="EGF-like" evidence="19">
    <location>
        <begin position="2003"/>
        <end position="2039"/>
    </location>
</feature>
<evidence type="ECO:0000256" key="6">
    <source>
        <dbReference type="ARBA" id="ARBA00022692"/>
    </source>
</evidence>
<dbReference type="Pfam" id="PF00084">
    <property type="entry name" value="Sushi"/>
    <property type="match status" value="9"/>
</dbReference>
<feature type="domain" description="EGF-like" evidence="19">
    <location>
        <begin position="2346"/>
        <end position="2382"/>
    </location>
</feature>
<feature type="domain" description="HYR" evidence="20">
    <location>
        <begin position="683"/>
        <end position="773"/>
    </location>
</feature>
<feature type="domain" description="HYR" evidence="20">
    <location>
        <begin position="281"/>
        <end position="366"/>
    </location>
</feature>
<dbReference type="SUPFAM" id="SSF49899">
    <property type="entry name" value="Concanavalin A-like lectins/glucanases"/>
    <property type="match status" value="1"/>
</dbReference>
<dbReference type="InParanoid" id="C3YWM8"/>
<keyword evidence="6 17" id="KW-0812">Transmembrane</keyword>
<dbReference type="GO" id="GO:0005911">
    <property type="term" value="C:cell-cell junction"/>
    <property type="evidence" value="ECO:0007669"/>
    <property type="project" value="UniProtKB-ARBA"/>
</dbReference>
<evidence type="ECO:0000256" key="7">
    <source>
        <dbReference type="ARBA" id="ARBA00022729"/>
    </source>
</evidence>
<feature type="domain" description="Sushi" evidence="21">
    <location>
        <begin position="943"/>
        <end position="1007"/>
    </location>
</feature>
<evidence type="ECO:0000256" key="11">
    <source>
        <dbReference type="ARBA" id="ARBA00022989"/>
    </source>
</evidence>
<dbReference type="EMBL" id="GG666561">
    <property type="protein sequence ID" value="EEN55272.1"/>
    <property type="molecule type" value="Genomic_DNA"/>
</dbReference>
<keyword evidence="8" id="KW-0677">Repeat</keyword>
<dbReference type="SUPFAM" id="SSF57535">
    <property type="entry name" value="Complement control module/SCR domain"/>
    <property type="match status" value="10"/>
</dbReference>
<feature type="disulfide bond" evidence="16">
    <location>
        <begin position="398"/>
        <end position="425"/>
    </location>
</feature>
<feature type="domain" description="EGF-like" evidence="19">
    <location>
        <begin position="1819"/>
        <end position="1855"/>
    </location>
</feature>
<dbReference type="SUPFAM" id="SSF57196">
    <property type="entry name" value="EGF/Laminin"/>
    <property type="match status" value="16"/>
</dbReference>
<dbReference type="FunFam" id="2.10.70.10:FF:000148">
    <property type="entry name" value="Neurogenic locus notch, putative"/>
    <property type="match status" value="1"/>
</dbReference>
<dbReference type="InterPro" id="IPR001881">
    <property type="entry name" value="EGF-like_Ca-bd_dom"/>
</dbReference>
<feature type="disulfide bond" evidence="15">
    <location>
        <begin position="2105"/>
        <end position="2114"/>
    </location>
</feature>
<feature type="domain" description="EGF-like" evidence="19">
    <location>
        <begin position="2155"/>
        <end position="2191"/>
    </location>
</feature>
<dbReference type="PROSITE" id="PS50923">
    <property type="entry name" value="SUSHI"/>
    <property type="match status" value="11"/>
</dbReference>
<evidence type="ECO:0000259" key="19">
    <source>
        <dbReference type="PROSITE" id="PS50026"/>
    </source>
</evidence>
<accession>C3YWM8</accession>
<keyword evidence="13 15" id="KW-1015">Disulfide bond</keyword>
<dbReference type="FunFam" id="2.10.25.10:FF:000004">
    <property type="entry name" value="Neurogenic locus notch 1"/>
    <property type="match status" value="2"/>
</dbReference>
<dbReference type="InterPro" id="IPR001759">
    <property type="entry name" value="PTX_dom"/>
</dbReference>
<dbReference type="FunFam" id="2.10.25.10:FF:000472">
    <property type="entry name" value="Uncharacterized protein, isoform A"/>
    <property type="match status" value="2"/>
</dbReference>
<feature type="domain" description="HYR" evidence="20">
    <location>
        <begin position="1369"/>
        <end position="1453"/>
    </location>
</feature>
<dbReference type="InterPro" id="IPR000436">
    <property type="entry name" value="Sushi_SCR_CCP_dom"/>
</dbReference>
<evidence type="ECO:0000256" key="14">
    <source>
        <dbReference type="ARBA" id="ARBA00023180"/>
    </source>
</evidence>
<feature type="domain" description="EGF-like" evidence="19">
    <location>
        <begin position="2666"/>
        <end position="2702"/>
    </location>
</feature>
<dbReference type="PANTHER" id="PTHR24049">
    <property type="entry name" value="CRUMBS FAMILY MEMBER"/>
    <property type="match status" value="1"/>
</dbReference>
<dbReference type="PROSITE" id="PS01186">
    <property type="entry name" value="EGF_2"/>
    <property type="match status" value="15"/>
</dbReference>
<dbReference type="FunFam" id="2.10.25.10:FF:000185">
    <property type="entry name" value="basement membrane-specific heparan sulfate proteoglycan core protein-like"/>
    <property type="match status" value="1"/>
</dbReference>
<dbReference type="InterPro" id="IPR051022">
    <property type="entry name" value="Notch_Cell-Fate_Det"/>
</dbReference>
<dbReference type="GO" id="GO:0048638">
    <property type="term" value="P:regulation of developmental growth"/>
    <property type="evidence" value="ECO:0007669"/>
    <property type="project" value="UniProtKB-ARBA"/>
</dbReference>
<dbReference type="FunFam" id="2.10.25.10:FF:000012">
    <property type="entry name" value="Delta-like protein"/>
    <property type="match status" value="1"/>
</dbReference>
<keyword evidence="4 15" id="KW-0245">EGF-like domain</keyword>
<dbReference type="GO" id="GO:0035282">
    <property type="term" value="P:segmentation"/>
    <property type="evidence" value="ECO:0007669"/>
    <property type="project" value="UniProtKB-ARBA"/>
</dbReference>
<feature type="domain" description="Sushi" evidence="21">
    <location>
        <begin position="795"/>
        <end position="857"/>
    </location>
</feature>
<dbReference type="PROSITE" id="PS51257">
    <property type="entry name" value="PROKAR_LIPOPROTEIN"/>
    <property type="match status" value="1"/>
</dbReference>
<evidence type="ECO:0000256" key="10">
    <source>
        <dbReference type="ARBA" id="ARBA00022837"/>
    </source>
</evidence>
<dbReference type="InterPro" id="IPR013320">
    <property type="entry name" value="ConA-like_dom_sf"/>
</dbReference>
<feature type="domain" description="Sushi" evidence="21">
    <location>
        <begin position="367"/>
        <end position="427"/>
    </location>
</feature>
<feature type="domain" description="EGF-like" evidence="19">
    <location>
        <begin position="2117"/>
        <end position="2153"/>
    </location>
</feature>
<dbReference type="FunFam" id="2.10.25.10:FF:000061">
    <property type="entry name" value="Delta-like protein"/>
    <property type="match status" value="1"/>
</dbReference>
<feature type="domain" description="HYR" evidence="20">
    <location>
        <begin position="1139"/>
        <end position="1221"/>
    </location>
</feature>
<keyword evidence="2" id="KW-0217">Developmental protein</keyword>
<feature type="domain" description="Sushi" evidence="21">
    <location>
        <begin position="484"/>
        <end position="545"/>
    </location>
</feature>
<evidence type="ECO:0000259" key="20">
    <source>
        <dbReference type="PROSITE" id="PS50825"/>
    </source>
</evidence>
<feature type="domain" description="EGF-like" evidence="19">
    <location>
        <begin position="2628"/>
        <end position="2664"/>
    </location>
</feature>
<dbReference type="GO" id="GO:0051240">
    <property type="term" value="P:positive regulation of multicellular organismal process"/>
    <property type="evidence" value="ECO:0007669"/>
    <property type="project" value="UniProtKB-ARBA"/>
</dbReference>
<feature type="domain" description="EGF-like" evidence="19">
    <location>
        <begin position="2270"/>
        <end position="2306"/>
    </location>
</feature>
<dbReference type="InterPro" id="IPR049883">
    <property type="entry name" value="NOTCH1_EGF-like"/>
</dbReference>
<feature type="domain" description="EGF-like" evidence="19">
    <location>
        <begin position="2232"/>
        <end position="2268"/>
    </location>
</feature>
<dbReference type="GO" id="GO:0007154">
    <property type="term" value="P:cell communication"/>
    <property type="evidence" value="ECO:0007669"/>
    <property type="project" value="UniProtKB-ARBA"/>
</dbReference>
<feature type="disulfide bond" evidence="15">
    <location>
        <begin position="2143"/>
        <end position="2152"/>
    </location>
</feature>
<feature type="domain" description="EGF-like" evidence="19">
    <location>
        <begin position="2384"/>
        <end position="2420"/>
    </location>
</feature>
<feature type="chain" id="PRO_5002933952" description="Sushi, von Willebrand factor type A, EGF and pentraxin domain-containing protein 1" evidence="18">
    <location>
        <begin position="28"/>
        <end position="3160"/>
    </location>
</feature>
<keyword evidence="14" id="KW-0325">Glycoprotein</keyword>
<feature type="domain" description="EGF-like" evidence="19">
    <location>
        <begin position="1741"/>
        <end position="1777"/>
    </location>
</feature>
<dbReference type="PROSITE" id="PS50092">
    <property type="entry name" value="TSP1"/>
    <property type="match status" value="1"/>
</dbReference>
<dbReference type="FunFam" id="2.10.25.10:FF:000565">
    <property type="entry name" value="Predicted protein"/>
    <property type="match status" value="1"/>
</dbReference>
<dbReference type="GO" id="GO:0051241">
    <property type="term" value="P:negative regulation of multicellular organismal process"/>
    <property type="evidence" value="ECO:0007669"/>
    <property type="project" value="UniProtKB-ARBA"/>
</dbReference>
<feature type="disulfide bond" evidence="15">
    <location>
        <begin position="2220"/>
        <end position="2229"/>
    </location>
</feature>
<dbReference type="GO" id="GO:0005509">
    <property type="term" value="F:calcium ion binding"/>
    <property type="evidence" value="ECO:0007669"/>
    <property type="project" value="InterPro"/>
</dbReference>
<dbReference type="PROSITE" id="PS00022">
    <property type="entry name" value="EGF_1"/>
    <property type="match status" value="19"/>
</dbReference>
<evidence type="ECO:0000256" key="5">
    <source>
        <dbReference type="ARBA" id="ARBA00022553"/>
    </source>
</evidence>
<evidence type="ECO:0000256" key="16">
    <source>
        <dbReference type="PROSITE-ProRule" id="PRU00302"/>
    </source>
</evidence>
<dbReference type="PRINTS" id="PR00010">
    <property type="entry name" value="EGFBLOOD"/>
</dbReference>
<feature type="transmembrane region" description="Helical" evidence="17">
    <location>
        <begin position="3057"/>
        <end position="3080"/>
    </location>
</feature>
<dbReference type="eggNOG" id="KOG1217">
    <property type="taxonomic scope" value="Eukaryota"/>
</dbReference>
<dbReference type="GO" id="GO:0030097">
    <property type="term" value="P:hemopoiesis"/>
    <property type="evidence" value="ECO:0007669"/>
    <property type="project" value="UniProtKB-ARBA"/>
</dbReference>
<feature type="disulfide bond" evidence="15">
    <location>
        <begin position="2296"/>
        <end position="2305"/>
    </location>
</feature>
<keyword evidence="16" id="KW-0768">Sushi</keyword>
<dbReference type="GO" id="GO:0048863">
    <property type="term" value="P:stem cell differentiation"/>
    <property type="evidence" value="ECO:0007669"/>
    <property type="project" value="UniProtKB-ARBA"/>
</dbReference>
<dbReference type="SUPFAM" id="SSF82895">
    <property type="entry name" value="TSP-1 type 1 repeat"/>
    <property type="match status" value="1"/>
</dbReference>
<feature type="domain" description="Pentraxin (PTX)" evidence="22">
    <location>
        <begin position="2425"/>
        <end position="2626"/>
    </location>
</feature>
<evidence type="ECO:0000256" key="4">
    <source>
        <dbReference type="ARBA" id="ARBA00022536"/>
    </source>
</evidence>
<dbReference type="InterPro" id="IPR000742">
    <property type="entry name" value="EGF"/>
</dbReference>
<dbReference type="Pfam" id="PF00354">
    <property type="entry name" value="Pentaxin"/>
    <property type="match status" value="1"/>
</dbReference>
<dbReference type="GO" id="GO:0009967">
    <property type="term" value="P:positive regulation of signal transduction"/>
    <property type="evidence" value="ECO:0007669"/>
    <property type="project" value="UniProtKB-ARBA"/>
</dbReference>
<dbReference type="GO" id="GO:0061326">
    <property type="term" value="P:renal tubule development"/>
    <property type="evidence" value="ECO:0007669"/>
    <property type="project" value="UniProtKB-ARBA"/>
</dbReference>
<dbReference type="PROSITE" id="PS01187">
    <property type="entry name" value="EGF_CA"/>
    <property type="match status" value="8"/>
</dbReference>
<keyword evidence="11 17" id="KW-1133">Transmembrane helix</keyword>
<feature type="disulfide bond" evidence="15">
    <location>
        <begin position="2692"/>
        <end position="2701"/>
    </location>
</feature>
<dbReference type="FunFam" id="2.10.70.10:FF:000166">
    <property type="entry name" value="Uncharacterized protein"/>
    <property type="match status" value="1"/>
</dbReference>
<feature type="disulfide bond" evidence="15">
    <location>
        <begin position="2334"/>
        <end position="2343"/>
    </location>
</feature>
<dbReference type="Pfam" id="PF00008">
    <property type="entry name" value="EGF"/>
    <property type="match status" value="13"/>
</dbReference>
<organism>
    <name type="scientific">Branchiostoma floridae</name>
    <name type="common">Florida lancelet</name>
    <name type="synonym">Amphioxus</name>
    <dbReference type="NCBI Taxonomy" id="7739"/>
    <lineage>
        <taxon>Eukaryota</taxon>
        <taxon>Metazoa</taxon>
        <taxon>Chordata</taxon>
        <taxon>Cephalochordata</taxon>
        <taxon>Leptocardii</taxon>
        <taxon>Amphioxiformes</taxon>
        <taxon>Branchiostomatidae</taxon>
        <taxon>Branchiostoma</taxon>
    </lineage>
</organism>
<reference evidence="23" key="1">
    <citation type="journal article" date="2008" name="Nature">
        <title>The amphioxus genome and the evolution of the chordate karyotype.</title>
        <authorList>
            <consortium name="US DOE Joint Genome Institute (JGI-PGF)"/>
            <person name="Putnam N.H."/>
            <person name="Butts T."/>
            <person name="Ferrier D.E.K."/>
            <person name="Furlong R.F."/>
            <person name="Hellsten U."/>
            <person name="Kawashima T."/>
            <person name="Robinson-Rechavi M."/>
            <person name="Shoguchi E."/>
            <person name="Terry A."/>
            <person name="Yu J.-K."/>
            <person name="Benito-Gutierrez E.L."/>
            <person name="Dubchak I."/>
            <person name="Garcia-Fernandez J."/>
            <person name="Gibson-Brown J.J."/>
            <person name="Grigoriev I.V."/>
            <person name="Horton A.C."/>
            <person name="de Jong P.J."/>
            <person name="Jurka J."/>
            <person name="Kapitonov V.V."/>
            <person name="Kohara Y."/>
            <person name="Kuroki Y."/>
            <person name="Lindquist E."/>
            <person name="Lucas S."/>
            <person name="Osoegawa K."/>
            <person name="Pennacchio L.A."/>
            <person name="Salamov A.A."/>
            <person name="Satou Y."/>
            <person name="Sauka-Spengler T."/>
            <person name="Schmutz J."/>
            <person name="Shin-I T."/>
            <person name="Toyoda A."/>
            <person name="Bronner-Fraser M."/>
            <person name="Fujiyama A."/>
            <person name="Holland L.Z."/>
            <person name="Holland P.W.H."/>
            <person name="Satoh N."/>
            <person name="Rokhsar D.S."/>
        </authorList>
    </citation>
    <scope>NUCLEOTIDE SEQUENCE [LARGE SCALE GENOMIC DNA]</scope>
    <source>
        <strain evidence="23">S238N-H82</strain>
        <tissue evidence="23">Testes</tissue>
    </source>
</reference>
<feature type="domain" description="Sushi" evidence="21">
    <location>
        <begin position="1008"/>
        <end position="1073"/>
    </location>
</feature>
<dbReference type="Pfam" id="PF00090">
    <property type="entry name" value="TSP_1"/>
    <property type="match status" value="1"/>
</dbReference>
<feature type="domain" description="HYR" evidence="20">
    <location>
        <begin position="1285"/>
        <end position="1368"/>
    </location>
</feature>
<evidence type="ECO:0000256" key="17">
    <source>
        <dbReference type="SAM" id="Phobius"/>
    </source>
</evidence>
<evidence type="ECO:0000256" key="1">
    <source>
        <dbReference type="ARBA" id="ARBA00004247"/>
    </source>
</evidence>
<dbReference type="SMART" id="SM00181">
    <property type="entry name" value="EGF"/>
    <property type="match status" value="20"/>
</dbReference>
<dbReference type="InterPro" id="IPR036383">
    <property type="entry name" value="TSP1_rpt_sf"/>
</dbReference>
<dbReference type="GO" id="GO:0009952">
    <property type="term" value="P:anterior/posterior pattern specification"/>
    <property type="evidence" value="ECO:0007669"/>
    <property type="project" value="UniProtKB-ARBA"/>
</dbReference>
<dbReference type="SMART" id="SM00179">
    <property type="entry name" value="EGF_CA"/>
    <property type="match status" value="19"/>
</dbReference>
<dbReference type="InterPro" id="IPR003410">
    <property type="entry name" value="HYR_dom"/>
</dbReference>
<dbReference type="InterPro" id="IPR013032">
    <property type="entry name" value="EGF-like_CS"/>
</dbReference>
<feature type="domain" description="Sushi" evidence="21">
    <location>
        <begin position="228"/>
        <end position="282"/>
    </location>
</feature>
<dbReference type="InterPro" id="IPR000884">
    <property type="entry name" value="TSP1_rpt"/>
</dbReference>
<evidence type="ECO:0000259" key="21">
    <source>
        <dbReference type="PROSITE" id="PS50923"/>
    </source>
</evidence>
<gene>
    <name evidence="23" type="ORF">BRAFLDRAFT_64392</name>
</gene>
<evidence type="ECO:0000256" key="8">
    <source>
        <dbReference type="ARBA" id="ARBA00022737"/>
    </source>
</evidence>
<feature type="domain" description="Sushi" evidence="21">
    <location>
        <begin position="615"/>
        <end position="684"/>
    </location>
</feature>
<dbReference type="GO" id="GO:0048871">
    <property type="term" value="P:multicellular organismal-level homeostasis"/>
    <property type="evidence" value="ECO:0007669"/>
    <property type="project" value="UniProtKB-ARBA"/>
</dbReference>
<dbReference type="Gene3D" id="2.10.25.10">
    <property type="entry name" value="Laminin"/>
    <property type="match status" value="19"/>
</dbReference>
<feature type="disulfide bond" evidence="15">
    <location>
        <begin position="2067"/>
        <end position="2076"/>
    </location>
</feature>
<dbReference type="SMART" id="SM00032">
    <property type="entry name" value="CCP"/>
    <property type="match status" value="13"/>
</dbReference>
<dbReference type="Pfam" id="PF07645">
    <property type="entry name" value="EGF_CA"/>
    <property type="match status" value="1"/>
</dbReference>
<dbReference type="Gene3D" id="2.60.120.200">
    <property type="match status" value="1"/>
</dbReference>
<evidence type="ECO:0000259" key="22">
    <source>
        <dbReference type="PROSITE" id="PS51828"/>
    </source>
</evidence>
<dbReference type="CDD" id="cd00054">
    <property type="entry name" value="EGF_CA"/>
    <property type="match status" value="17"/>
</dbReference>
<dbReference type="InterPro" id="IPR035976">
    <property type="entry name" value="Sushi/SCR/CCP_sf"/>
</dbReference>
<name>C3YWM8_BRAFL</name>
<dbReference type="Pfam" id="PF12661">
    <property type="entry name" value="hEGF"/>
    <property type="match status" value="5"/>
</dbReference>
<dbReference type="GO" id="GO:0002064">
    <property type="term" value="P:epithelial cell development"/>
    <property type="evidence" value="ECO:0007669"/>
    <property type="project" value="UniProtKB-ARBA"/>
</dbReference>
<dbReference type="FunFam" id="2.10.25.10:FF:000123">
    <property type="entry name" value="Crumbs homolog 1 (Drosophila)"/>
    <property type="match status" value="1"/>
</dbReference>
<feature type="disulfide bond" evidence="15">
    <location>
        <begin position="1807"/>
        <end position="1816"/>
    </location>
</feature>
<evidence type="ECO:0000256" key="18">
    <source>
        <dbReference type="SAM" id="SignalP"/>
    </source>
</evidence>
<keyword evidence="5" id="KW-0597">Phosphoprotein</keyword>
<dbReference type="Gene3D" id="2.10.70.10">
    <property type="entry name" value="Complement Module, domain 1"/>
    <property type="match status" value="11"/>
</dbReference>
<keyword evidence="10" id="KW-0106">Calcium</keyword>
<feature type="signal peptide" evidence="18">
    <location>
        <begin position="1"/>
        <end position="27"/>
    </location>
</feature>
<dbReference type="SUPFAM" id="SSF57184">
    <property type="entry name" value="Growth factor receptor domain"/>
    <property type="match status" value="1"/>
</dbReference>
<feature type="domain" description="Sushi" evidence="21">
    <location>
        <begin position="546"/>
        <end position="614"/>
    </location>
</feature>
<evidence type="ECO:0000256" key="9">
    <source>
        <dbReference type="ARBA" id="ARBA00022782"/>
    </source>
</evidence>
<keyword evidence="9" id="KW-0221">Differentiation</keyword>
<feature type="domain" description="Sushi" evidence="21">
    <location>
        <begin position="1454"/>
        <end position="1517"/>
    </location>
</feature>
<dbReference type="InterPro" id="IPR009030">
    <property type="entry name" value="Growth_fac_rcpt_cys_sf"/>
</dbReference>
<dbReference type="GO" id="GO:0048646">
    <property type="term" value="P:anatomical structure formation involved in morphogenesis"/>
    <property type="evidence" value="ECO:0007669"/>
    <property type="project" value="UniProtKB-ARBA"/>
</dbReference>
<dbReference type="GO" id="GO:0048592">
    <property type="term" value="P:eye morphogenesis"/>
    <property type="evidence" value="ECO:0007669"/>
    <property type="project" value="UniProtKB-ARBA"/>
</dbReference>
<dbReference type="GO" id="GO:0060562">
    <property type="term" value="P:epithelial tube morphogenesis"/>
    <property type="evidence" value="ECO:0007669"/>
    <property type="project" value="UniProtKB-ARBA"/>
</dbReference>
<dbReference type="GO" id="GO:0023052">
    <property type="term" value="P:signaling"/>
    <property type="evidence" value="ECO:0007669"/>
    <property type="project" value="UniProtKB-ARBA"/>
</dbReference>
<dbReference type="GO" id="GO:0050877">
    <property type="term" value="P:nervous system process"/>
    <property type="evidence" value="ECO:0007669"/>
    <property type="project" value="UniProtKB-ARBA"/>
</dbReference>
<dbReference type="Gene3D" id="2.20.100.10">
    <property type="entry name" value="Thrombospondin type-1 (TSP1) repeat"/>
    <property type="match status" value="1"/>
</dbReference>
<comment type="caution">
    <text evidence="15">Lacks conserved residue(s) required for the propagation of feature annotation.</text>
</comment>
<feature type="disulfide bond" evidence="15">
    <location>
        <begin position="1767"/>
        <end position="1776"/>
    </location>
</feature>
<feature type="disulfide bond" evidence="15">
    <location>
        <begin position="1788"/>
        <end position="1805"/>
    </location>
</feature>
<feature type="disulfide bond" evidence="16">
    <location>
        <begin position="369"/>
        <end position="412"/>
    </location>
</feature>
<evidence type="ECO:0008006" key="24">
    <source>
        <dbReference type="Google" id="ProtNLM"/>
    </source>
</evidence>
<feature type="domain" description="EGF-like" evidence="19">
    <location>
        <begin position="1934"/>
        <end position="1970"/>
    </location>
</feature>
<dbReference type="PROSITE" id="PS50825">
    <property type="entry name" value="HYR"/>
    <property type="match status" value="7"/>
</dbReference>
<dbReference type="GO" id="GO:0009792">
    <property type="term" value="P:embryo development ending in birth or egg hatching"/>
    <property type="evidence" value="ECO:0007669"/>
    <property type="project" value="UniProtKB-ARBA"/>
</dbReference>
<comment type="subcellular location">
    <subcellularLocation>
        <location evidence="1">Apical cell membrane</location>
        <topology evidence="1">Single-pass type I membrane protein</topology>
    </subcellularLocation>
</comment>
<dbReference type="PROSITE" id="PS51828">
    <property type="entry name" value="PTX_2"/>
    <property type="match status" value="1"/>
</dbReference>
<dbReference type="SMART" id="SM00209">
    <property type="entry name" value="TSP1"/>
    <property type="match status" value="1"/>
</dbReference>
<dbReference type="Pfam" id="PF02494">
    <property type="entry name" value="HYR"/>
    <property type="match status" value="7"/>
</dbReference>
<dbReference type="FunFam" id="2.10.25.10:FF:000122">
    <property type="entry name" value="Protein crumbs homolog 2"/>
    <property type="match status" value="3"/>
</dbReference>
<feature type="disulfide bond" evidence="15">
    <location>
        <begin position="2410"/>
        <end position="2419"/>
    </location>
</feature>
<dbReference type="GO" id="GO:0060255">
    <property type="term" value="P:regulation of macromolecule metabolic process"/>
    <property type="evidence" value="ECO:0007669"/>
    <property type="project" value="UniProtKB-ARBA"/>
</dbReference>
<dbReference type="FunFam" id="2.10.25.10:FF:000327">
    <property type="entry name" value="neurogenic locus notch homolog protein 4"/>
    <property type="match status" value="1"/>
</dbReference>
<feature type="disulfide bond" evidence="15">
    <location>
        <begin position="2181"/>
        <end position="2190"/>
    </location>
</feature>
<dbReference type="PROSITE" id="PS50026">
    <property type="entry name" value="EGF_3"/>
    <property type="match status" value="19"/>
</dbReference>